<dbReference type="Proteomes" id="UP001321481">
    <property type="component" value="Unassembled WGS sequence"/>
</dbReference>
<keyword evidence="1" id="KW-0547">Nucleotide-binding</keyword>
<dbReference type="GO" id="GO:0004386">
    <property type="term" value="F:helicase activity"/>
    <property type="evidence" value="ECO:0007669"/>
    <property type="project" value="UniProtKB-KW"/>
</dbReference>
<gene>
    <name evidence="1" type="ORF">QNI14_10490</name>
</gene>
<sequence length="107" mass="9760">MAGSALAVGSVAVVATLLVGFAGAGVAAATSARVSGAADAAALAAADTASGRVVGVPCEHAASAARLGGADLASCAVDGLVATVEVSAPFGAFTARARARAGPPPSG</sequence>
<proteinExistence type="predicted"/>
<dbReference type="EMBL" id="JASJND010000006">
    <property type="protein sequence ID" value="MDJ1114878.1"/>
    <property type="molecule type" value="Genomic_DNA"/>
</dbReference>
<evidence type="ECO:0000313" key="2">
    <source>
        <dbReference type="Proteomes" id="UP001321481"/>
    </source>
</evidence>
<dbReference type="RefSeq" id="WP_283716537.1">
    <property type="nucleotide sequence ID" value="NZ_JASJND010000006.1"/>
</dbReference>
<keyword evidence="1" id="KW-0067">ATP-binding</keyword>
<name>A0ABT6ZFD8_9MICO</name>
<evidence type="ECO:0000313" key="1">
    <source>
        <dbReference type="EMBL" id="MDJ1114878.1"/>
    </source>
</evidence>
<reference evidence="1 2" key="1">
    <citation type="submission" date="2023-05" db="EMBL/GenBank/DDBJ databases">
        <title>Microbacterium dauci sp.nov., Isolated from Carrot Rhizosphere Soil.</title>
        <authorList>
            <person name="Xiao Z."/>
            <person name="Zheng J."/>
        </authorList>
    </citation>
    <scope>NUCLEOTIDE SEQUENCE [LARGE SCALE GENOMIC DNA]</scope>
    <source>
        <strain evidence="1 2">LX3-4</strain>
    </source>
</reference>
<comment type="caution">
    <text evidence="1">The sequence shown here is derived from an EMBL/GenBank/DDBJ whole genome shotgun (WGS) entry which is preliminary data.</text>
</comment>
<keyword evidence="1" id="KW-0378">Hydrolase</keyword>
<organism evidence="1 2">
    <name type="scientific">Microbacterium dauci</name>
    <dbReference type="NCBI Taxonomy" id="3048008"/>
    <lineage>
        <taxon>Bacteria</taxon>
        <taxon>Bacillati</taxon>
        <taxon>Actinomycetota</taxon>
        <taxon>Actinomycetes</taxon>
        <taxon>Micrococcales</taxon>
        <taxon>Microbacteriaceae</taxon>
        <taxon>Microbacterium</taxon>
    </lineage>
</organism>
<keyword evidence="2" id="KW-1185">Reference proteome</keyword>
<protein>
    <submittedName>
        <fullName evidence="1">Helicase</fullName>
    </submittedName>
</protein>
<accession>A0ABT6ZFD8</accession>
<keyword evidence="1" id="KW-0347">Helicase</keyword>